<feature type="compositionally biased region" description="Basic and acidic residues" evidence="1">
    <location>
        <begin position="7"/>
        <end position="16"/>
    </location>
</feature>
<sequence>MGGGLNERQRLKGIRNERRRLRGGEEESTTVRDGSVIDMGPMRRRIERATFRHGDKISSLLSALNKLASGSHTKVMSLLVSYMWSGHQPTSKEAAISA</sequence>
<accession>A0A061EER9</accession>
<dbReference type="EMBL" id="CM001882">
    <property type="protein sequence ID" value="EOY03495.1"/>
    <property type="molecule type" value="Genomic_DNA"/>
</dbReference>
<feature type="region of interest" description="Disordered" evidence="1">
    <location>
        <begin position="1"/>
        <end position="35"/>
    </location>
</feature>
<protein>
    <submittedName>
        <fullName evidence="2">Uncharacterized protein</fullName>
    </submittedName>
</protein>
<evidence type="ECO:0000256" key="1">
    <source>
        <dbReference type="SAM" id="MobiDB-lite"/>
    </source>
</evidence>
<keyword evidence="3" id="KW-1185">Reference proteome</keyword>
<proteinExistence type="predicted"/>
<organism evidence="2 3">
    <name type="scientific">Theobroma cacao</name>
    <name type="common">Cacao</name>
    <name type="synonym">Cocoa</name>
    <dbReference type="NCBI Taxonomy" id="3641"/>
    <lineage>
        <taxon>Eukaryota</taxon>
        <taxon>Viridiplantae</taxon>
        <taxon>Streptophyta</taxon>
        <taxon>Embryophyta</taxon>
        <taxon>Tracheophyta</taxon>
        <taxon>Spermatophyta</taxon>
        <taxon>Magnoliopsida</taxon>
        <taxon>eudicotyledons</taxon>
        <taxon>Gunneridae</taxon>
        <taxon>Pentapetalae</taxon>
        <taxon>rosids</taxon>
        <taxon>malvids</taxon>
        <taxon>Malvales</taxon>
        <taxon>Malvaceae</taxon>
        <taxon>Byttnerioideae</taxon>
        <taxon>Theobroma</taxon>
    </lineage>
</organism>
<name>A0A061EER9_THECC</name>
<reference evidence="2 3" key="1">
    <citation type="journal article" date="2013" name="Genome Biol.">
        <title>The genome sequence of the most widely cultivated cacao type and its use to identify candidate genes regulating pod color.</title>
        <authorList>
            <person name="Motamayor J.C."/>
            <person name="Mockaitis K."/>
            <person name="Schmutz J."/>
            <person name="Haiminen N."/>
            <person name="Iii D.L."/>
            <person name="Cornejo O."/>
            <person name="Findley S.D."/>
            <person name="Zheng P."/>
            <person name="Utro F."/>
            <person name="Royaert S."/>
            <person name="Saski C."/>
            <person name="Jenkins J."/>
            <person name="Podicheti R."/>
            <person name="Zhao M."/>
            <person name="Scheffler B.E."/>
            <person name="Stack J.C."/>
            <person name="Feltus F.A."/>
            <person name="Mustiga G.M."/>
            <person name="Amores F."/>
            <person name="Phillips W."/>
            <person name="Marelli J.P."/>
            <person name="May G.D."/>
            <person name="Shapiro H."/>
            <person name="Ma J."/>
            <person name="Bustamante C.D."/>
            <person name="Schnell R.J."/>
            <person name="Main D."/>
            <person name="Gilbert D."/>
            <person name="Parida L."/>
            <person name="Kuhn D.N."/>
        </authorList>
    </citation>
    <scope>NUCLEOTIDE SEQUENCE [LARGE SCALE GENOMIC DNA]</scope>
    <source>
        <strain evidence="3">cv. Matina 1-6</strain>
    </source>
</reference>
<gene>
    <name evidence="2" type="ORF">TCM_018588</name>
</gene>
<dbReference type="AlphaFoldDB" id="A0A061EER9"/>
<dbReference type="Gramene" id="EOY03495">
    <property type="protein sequence ID" value="EOY03495"/>
    <property type="gene ID" value="TCM_018588"/>
</dbReference>
<evidence type="ECO:0000313" key="2">
    <source>
        <dbReference type="EMBL" id="EOY03495.1"/>
    </source>
</evidence>
<evidence type="ECO:0000313" key="3">
    <source>
        <dbReference type="Proteomes" id="UP000026915"/>
    </source>
</evidence>
<dbReference type="Proteomes" id="UP000026915">
    <property type="component" value="Chromosome 4"/>
</dbReference>
<dbReference type="InParanoid" id="A0A061EER9"/>
<dbReference type="HOGENOM" id="CLU_2337779_0_0_1"/>